<dbReference type="STRING" id="1121298.SAMN05444401_3550"/>
<dbReference type="RefSeq" id="WP_073009816.1">
    <property type="nucleotide sequence ID" value="NZ_FQZO01000006.1"/>
</dbReference>
<sequence>MKFIDWIKYFFGFGKDTLYLDEGALVSQEIQLAIEAFAISTAVSLISNAISKCEFKTYVYGEEIKGDEYYLWNIEPNKNQNSSQFIQEFISKLLYENECLIIESNEQLIIADDFTQKEYAVVENIFKNVRRGDMTFDRTFKMSEVLYFKYSNDDVRKLLSNLLKGYNNLLNMAIGKYKRSGGRKGIMDIDSTATGDPKFQEKFDELMNTRFKKYFEAENAVLPLHKGFKYNEQNGEGNKKSTSEIVDIASITKEAFERVGQAFKIPPALLRGDIADIEKITDNFLTFCVDPITDMVGEETTRKRIGRKDFLKGCYIKVDTTCIKHIDIFSIAEKFDKLIASAGYSVDELRIKAGDTPLNAWWSKKHWITKNYQDVENLKGGESD</sequence>
<name>A0A1M6KZ80_9CLOT</name>
<dbReference type="NCBIfam" id="TIGR01537">
    <property type="entry name" value="portal_HK97"/>
    <property type="match status" value="1"/>
</dbReference>
<protein>
    <submittedName>
        <fullName evidence="1">Phage portal protein, HK97 family</fullName>
    </submittedName>
</protein>
<proteinExistence type="predicted"/>
<reference evidence="1 2" key="1">
    <citation type="submission" date="2016-11" db="EMBL/GenBank/DDBJ databases">
        <authorList>
            <person name="Jaros S."/>
            <person name="Januszkiewicz K."/>
            <person name="Wedrychowicz H."/>
        </authorList>
    </citation>
    <scope>NUCLEOTIDE SEQUENCE [LARGE SCALE GENOMIC DNA]</scope>
    <source>
        <strain evidence="1 2">DSM 21864</strain>
    </source>
</reference>
<accession>A0A1M6KZ80</accession>
<dbReference type="OrthoDB" id="395750at2"/>
<dbReference type="AlphaFoldDB" id="A0A1M6KZ80"/>
<dbReference type="InterPro" id="IPR006944">
    <property type="entry name" value="Phage/GTA_portal"/>
</dbReference>
<dbReference type="Proteomes" id="UP000184080">
    <property type="component" value="Unassembled WGS sequence"/>
</dbReference>
<evidence type="ECO:0000313" key="2">
    <source>
        <dbReference type="Proteomes" id="UP000184080"/>
    </source>
</evidence>
<organism evidence="1 2">
    <name type="scientific">Clostridium amylolyticum</name>
    <dbReference type="NCBI Taxonomy" id="1121298"/>
    <lineage>
        <taxon>Bacteria</taxon>
        <taxon>Bacillati</taxon>
        <taxon>Bacillota</taxon>
        <taxon>Clostridia</taxon>
        <taxon>Eubacteriales</taxon>
        <taxon>Clostridiaceae</taxon>
        <taxon>Clostridium</taxon>
    </lineage>
</organism>
<dbReference type="InterPro" id="IPR006427">
    <property type="entry name" value="Portal_HK97"/>
</dbReference>
<dbReference type="EMBL" id="FQZO01000006">
    <property type="protein sequence ID" value="SHJ64295.1"/>
    <property type="molecule type" value="Genomic_DNA"/>
</dbReference>
<evidence type="ECO:0000313" key="1">
    <source>
        <dbReference type="EMBL" id="SHJ64295.1"/>
    </source>
</evidence>
<dbReference type="Pfam" id="PF04860">
    <property type="entry name" value="Phage_portal"/>
    <property type="match status" value="1"/>
</dbReference>
<keyword evidence="2" id="KW-1185">Reference proteome</keyword>
<gene>
    <name evidence="1" type="ORF">SAMN05444401_3550</name>
</gene>